<dbReference type="Pfam" id="PF25459">
    <property type="entry name" value="AIM3_BBC1_C"/>
    <property type="match status" value="1"/>
</dbReference>
<gene>
    <name evidence="3" type="ORF">HYPSUDRAFT_208665</name>
</gene>
<feature type="region of interest" description="Disordered" evidence="1">
    <location>
        <begin position="493"/>
        <end position="1037"/>
    </location>
</feature>
<feature type="compositionally biased region" description="Polar residues" evidence="1">
    <location>
        <begin position="376"/>
        <end position="386"/>
    </location>
</feature>
<feature type="region of interest" description="Disordered" evidence="1">
    <location>
        <begin position="1050"/>
        <end position="1275"/>
    </location>
</feature>
<feature type="compositionally biased region" description="Polar residues" evidence="1">
    <location>
        <begin position="595"/>
        <end position="611"/>
    </location>
</feature>
<feature type="compositionally biased region" description="Low complexity" evidence="1">
    <location>
        <begin position="1050"/>
        <end position="1059"/>
    </location>
</feature>
<dbReference type="STRING" id="945553.A0A0D2ND05"/>
<feature type="compositionally biased region" description="Acidic residues" evidence="1">
    <location>
        <begin position="526"/>
        <end position="536"/>
    </location>
</feature>
<feature type="region of interest" description="Disordered" evidence="1">
    <location>
        <begin position="1303"/>
        <end position="1325"/>
    </location>
</feature>
<feature type="compositionally biased region" description="Low complexity" evidence="1">
    <location>
        <begin position="875"/>
        <end position="895"/>
    </location>
</feature>
<accession>A0A0D2ND05</accession>
<feature type="compositionally biased region" description="Low complexity" evidence="1">
    <location>
        <begin position="836"/>
        <end position="845"/>
    </location>
</feature>
<feature type="compositionally biased region" description="Low complexity" evidence="1">
    <location>
        <begin position="59"/>
        <end position="73"/>
    </location>
</feature>
<feature type="compositionally biased region" description="Acidic residues" evidence="1">
    <location>
        <begin position="1127"/>
        <end position="1136"/>
    </location>
</feature>
<dbReference type="EMBL" id="KN817677">
    <property type="protein sequence ID" value="KJA14491.1"/>
    <property type="molecule type" value="Genomic_DNA"/>
</dbReference>
<feature type="compositionally biased region" description="Polar residues" evidence="1">
    <location>
        <begin position="798"/>
        <end position="819"/>
    </location>
</feature>
<feature type="region of interest" description="Disordered" evidence="1">
    <location>
        <begin position="1"/>
        <end position="477"/>
    </location>
</feature>
<feature type="compositionally biased region" description="Low complexity" evidence="1">
    <location>
        <begin position="928"/>
        <end position="939"/>
    </location>
</feature>
<evidence type="ECO:0000313" key="4">
    <source>
        <dbReference type="Proteomes" id="UP000054270"/>
    </source>
</evidence>
<organism evidence="3 4">
    <name type="scientific">Hypholoma sublateritium (strain FD-334 SS-4)</name>
    <dbReference type="NCBI Taxonomy" id="945553"/>
    <lineage>
        <taxon>Eukaryota</taxon>
        <taxon>Fungi</taxon>
        <taxon>Dikarya</taxon>
        <taxon>Basidiomycota</taxon>
        <taxon>Agaricomycotina</taxon>
        <taxon>Agaricomycetes</taxon>
        <taxon>Agaricomycetidae</taxon>
        <taxon>Agaricales</taxon>
        <taxon>Agaricineae</taxon>
        <taxon>Strophariaceae</taxon>
        <taxon>Hypholoma</taxon>
    </lineage>
</organism>
<keyword evidence="4" id="KW-1185">Reference proteome</keyword>
<feature type="compositionally biased region" description="Low complexity" evidence="1">
    <location>
        <begin position="23"/>
        <end position="32"/>
    </location>
</feature>
<evidence type="ECO:0000259" key="2">
    <source>
        <dbReference type="Pfam" id="PF25459"/>
    </source>
</evidence>
<dbReference type="OrthoDB" id="207120at2759"/>
<feature type="compositionally biased region" description="Basic and acidic residues" evidence="1">
    <location>
        <begin position="136"/>
        <end position="145"/>
    </location>
</feature>
<feature type="compositionally biased region" description="Pro residues" evidence="1">
    <location>
        <begin position="1170"/>
        <end position="1181"/>
    </location>
</feature>
<feature type="compositionally biased region" description="Acidic residues" evidence="1">
    <location>
        <begin position="736"/>
        <end position="750"/>
    </location>
</feature>
<evidence type="ECO:0000313" key="3">
    <source>
        <dbReference type="EMBL" id="KJA14491.1"/>
    </source>
</evidence>
<feature type="compositionally biased region" description="Polar residues" evidence="1">
    <location>
        <begin position="557"/>
        <end position="568"/>
    </location>
</feature>
<feature type="domain" description="BBC1/AIM3 cysteine proteinase-fold" evidence="2">
    <location>
        <begin position="1321"/>
        <end position="1492"/>
    </location>
</feature>
<feature type="compositionally biased region" description="Pro residues" evidence="1">
    <location>
        <begin position="1"/>
        <end position="11"/>
    </location>
</feature>
<feature type="compositionally biased region" description="Basic and acidic residues" evidence="1">
    <location>
        <begin position="294"/>
        <end position="312"/>
    </location>
</feature>
<feature type="compositionally biased region" description="Low complexity" evidence="1">
    <location>
        <begin position="273"/>
        <end position="292"/>
    </location>
</feature>
<protein>
    <recommendedName>
        <fullName evidence="2">BBC1/AIM3 cysteine proteinase-fold domain-containing protein</fullName>
    </recommendedName>
</protein>
<dbReference type="Proteomes" id="UP000054270">
    <property type="component" value="Unassembled WGS sequence"/>
</dbReference>
<feature type="compositionally biased region" description="Pro residues" evidence="1">
    <location>
        <begin position="1093"/>
        <end position="1105"/>
    </location>
</feature>
<reference evidence="4" key="1">
    <citation type="submission" date="2014-04" db="EMBL/GenBank/DDBJ databases">
        <title>Evolutionary Origins and Diversification of the Mycorrhizal Mutualists.</title>
        <authorList>
            <consortium name="DOE Joint Genome Institute"/>
            <consortium name="Mycorrhizal Genomics Consortium"/>
            <person name="Kohler A."/>
            <person name="Kuo A."/>
            <person name="Nagy L.G."/>
            <person name="Floudas D."/>
            <person name="Copeland A."/>
            <person name="Barry K.W."/>
            <person name="Cichocki N."/>
            <person name="Veneault-Fourrey C."/>
            <person name="LaButti K."/>
            <person name="Lindquist E.A."/>
            <person name="Lipzen A."/>
            <person name="Lundell T."/>
            <person name="Morin E."/>
            <person name="Murat C."/>
            <person name="Riley R."/>
            <person name="Ohm R."/>
            <person name="Sun H."/>
            <person name="Tunlid A."/>
            <person name="Henrissat B."/>
            <person name="Grigoriev I.V."/>
            <person name="Hibbett D.S."/>
            <person name="Martin F."/>
        </authorList>
    </citation>
    <scope>NUCLEOTIDE SEQUENCE [LARGE SCALE GENOMIC DNA]</scope>
    <source>
        <strain evidence="4">FD-334 SS-4</strain>
    </source>
</reference>
<evidence type="ECO:0000256" key="1">
    <source>
        <dbReference type="SAM" id="MobiDB-lite"/>
    </source>
</evidence>
<feature type="compositionally biased region" description="Acidic residues" evidence="1">
    <location>
        <begin position="194"/>
        <end position="206"/>
    </location>
</feature>
<feature type="compositionally biased region" description="Pro residues" evidence="1">
    <location>
        <begin position="948"/>
        <end position="961"/>
    </location>
</feature>
<feature type="compositionally biased region" description="Acidic residues" evidence="1">
    <location>
        <begin position="674"/>
        <end position="685"/>
    </location>
</feature>
<feature type="compositionally biased region" description="Acidic residues" evidence="1">
    <location>
        <begin position="912"/>
        <end position="921"/>
    </location>
</feature>
<feature type="compositionally biased region" description="Polar residues" evidence="1">
    <location>
        <begin position="1260"/>
        <end position="1275"/>
    </location>
</feature>
<dbReference type="InterPro" id="IPR057402">
    <property type="entry name" value="AIM3_BBC1_C"/>
</dbReference>
<feature type="compositionally biased region" description="Basic and acidic residues" evidence="1">
    <location>
        <begin position="86"/>
        <end position="101"/>
    </location>
</feature>
<dbReference type="OMA" id="QWELPSI"/>
<feature type="compositionally biased region" description="Polar residues" evidence="1">
    <location>
        <begin position="432"/>
        <end position="449"/>
    </location>
</feature>
<feature type="compositionally biased region" description="Basic and acidic residues" evidence="1">
    <location>
        <begin position="964"/>
        <end position="982"/>
    </location>
</feature>
<feature type="compositionally biased region" description="Acidic residues" evidence="1">
    <location>
        <begin position="612"/>
        <end position="627"/>
    </location>
</feature>
<sequence>MSDQPATPPKPKVGSLRDRIAAFEKSASAAAPTPAPAPRPKPAGFATWKPKVPSPPSSPSAAATTSPDHAAPSGPTARAGGMSATDAKESITKAGSLKDRMAALQGKGAFGAPPPTGPKPAAEKPKWKPPPVVHAPVDDDNHSAEETTIAAAVERTLSPPTSIISREIHEPTSLNEGEAEPVTSASPPTAAVDDNADEAAADPEEEERQRRAAIAARMARLGGARVGMAPPVFGKKPPVRRPTQDETPAAEVARSAEDPAKQGASNPEITKSENTTTSPPAPAEASPVSPNETRAAEESRASPEYFPKRKNSENASVLSSESTDSHSIKTPASMPVPVVPRRAGPPRKRPAKSTAVVPDVPEEQPPVAKEHAALEQSASGEQTISLPQGPEHEALTEENASDLDTHDDPTPAPIIHAIPATYDAEKEDTESKQVYAQDTSEKLPSTVSPSVEEASGIASPSPSLAIDENEKQDDSVDDVDVEQMEELHIAADVPPAAHHHPTPFTEPSAIQQVDEKLLAEPVAAAGDDDKEDEAEEDARRRRIAERLANMGGVNPFAPSQVQSLSDEAQTPPVPLVSTTIHDDSTTSARKKSDIPLSSSPELESVAQADSTVESEADEDGGVYEDDNEPSRFSVPAELDEHHENVKATYHSHSPSVPFLTTHSSMQTQHFTERNDDDDGSEYEEDSAGRTPSPPLKPLSDAAAVPDLDTTTGQPSSSPPARPPQPPRRIIPQAPEASDDEEEQESDEEFDERLAQSQLFVPPPPGQRASGDTLPRRQFSHDEDGDGSENDAPALPVRQRQSIEVPTARSPSPSSDYNSEPESDHDGTALPILARNVSSQSSTMTTSPPPLPPTSPVVQTVQHDNDPKPTHHVPPIRRAIPPTPIGQPSSSGYSGPISPPKSTPTLPVSGSEEILDDEEGDPIDPGFHSPSSSVARTSPSGTPHLSSPPNAPLRDIPPPVPQQPDSDHDAEQLRRRTIAERMAKLGGIKFGAALTPTPAARPQSSVSPEEQEENVEPEGVETPTNALSEEEEERARKERIANKMAQMGGMRIGMMPMGTGALPVQPSHILRAANDAPKPALPPSAFPTRATPPSRRPTLPPPPPPAADTDSEYESAAASEDGVKVEAEESEPDEVDYADIGTPEEAPPPVPLRSARASHRQESLDNKLASPPIPPSRPPVPTSMPNRRSSVQTMRSMSSSAGGDIAQVTTPRKSSGFIPPHQSEYVMVEEPESQEALPPPARPTSRVPPMRNAPQVPQVPTARTASGDPSDSISSQWELPSIPVSALDFGGDADLSLSWTDAGAEHAMPASPPPPPTPAKRPPPTSELLLSADDLMALWGRVGVQVCEVATSIFEKSKKTLVGDGTYAGFVQAVLAMVPNAAVGPNAAGEYGYLVYMQNGPAVQKRASDIMPGDIVEIHDAKLKGHKGLQTYHQNVGGAGEALVGVVGEFEAKKTKIRVFHANQHVGQQTVESVSYRLEDLKSGLVKVYRVLEG</sequence>
<feature type="compositionally biased region" description="Polar residues" evidence="1">
    <location>
        <begin position="313"/>
        <end position="322"/>
    </location>
</feature>
<name>A0A0D2ND05_HYPSF</name>
<proteinExistence type="predicted"/>
<feature type="compositionally biased region" description="Acidic residues" evidence="1">
    <location>
        <begin position="1008"/>
        <end position="1018"/>
    </location>
</feature>
<feature type="compositionally biased region" description="Pro residues" evidence="1">
    <location>
        <begin position="716"/>
        <end position="728"/>
    </location>
</feature>
<feature type="compositionally biased region" description="Pro residues" evidence="1">
    <location>
        <begin position="1309"/>
        <end position="1324"/>
    </location>
</feature>
<feature type="compositionally biased region" description="Low complexity" evidence="1">
    <location>
        <begin position="1182"/>
        <end position="1199"/>
    </location>
</feature>
<feature type="compositionally biased region" description="Polar residues" evidence="1">
    <location>
        <begin position="650"/>
        <end position="669"/>
    </location>
</feature>